<evidence type="ECO:0000313" key="12">
    <source>
        <dbReference type="Proteomes" id="UP000826300"/>
    </source>
</evidence>
<gene>
    <name evidence="11" type="primary">rfbA</name>
    <name evidence="11" type="ORF">JO391_14895</name>
</gene>
<reference evidence="11" key="1">
    <citation type="submission" date="2021-02" db="EMBL/GenBank/DDBJ databases">
        <title>Rhodobacter shimadae sp. nov., an aerobic anoxygenic phototrophic bacterium isolated from a hot spring.</title>
        <authorList>
            <person name="Muramatsu S."/>
            <person name="Haruta S."/>
            <person name="Hirose S."/>
            <person name="Hanada S."/>
        </authorList>
    </citation>
    <scope>NUCLEOTIDE SEQUENCE</scope>
    <source>
        <strain evidence="11">N10</strain>
    </source>
</reference>
<dbReference type="KEGG" id="nsm:JO391_14895"/>
<name>A0A8G0ZRC4_9RHOB</name>
<sequence>MTSGRKGIILAGGSGTRLWPITMGVSKQLLPIYDKPMIYYPLSVLMLGGIREIAIITTPDDQAQFQRLLGDGSQWGVSFTWIVQPSPDGLAQAYLLARDFLDGAPSAMVLGDNIFFGHGLPDQLAAADALEVGGTVFGYHVADPERYGVVDFDADGTVRAILEKPPVPPSNFAVTGLYYLDGRASDFAAQVKPSARGELEIVDLLEAYRAEGTLRVEKMGRGYAWLDTGTHGSLLDAGNFVRTLTERQGLQVGCPDEIAFRRGWIGRQELAKRAEVFRKNDYGRYLMAVLAE</sequence>
<dbReference type="PANTHER" id="PTHR43532:SF1">
    <property type="entry name" value="GLUCOSE-1-PHOSPHATE THYMIDYLYLTRANSFERASE 1"/>
    <property type="match status" value="1"/>
</dbReference>
<evidence type="ECO:0000256" key="1">
    <source>
        <dbReference type="ARBA" id="ARBA00001946"/>
    </source>
</evidence>
<dbReference type="NCBIfam" id="TIGR01207">
    <property type="entry name" value="rmlA"/>
    <property type="match status" value="1"/>
</dbReference>
<comment type="similarity">
    <text evidence="2 9">Belongs to the glucose-1-phosphate thymidylyltransferase family.</text>
</comment>
<dbReference type="AlphaFoldDB" id="A0A8G0ZRC4"/>
<keyword evidence="4 9" id="KW-0808">Transferase</keyword>
<dbReference type="Pfam" id="PF00483">
    <property type="entry name" value="NTP_transferase"/>
    <property type="match status" value="1"/>
</dbReference>
<evidence type="ECO:0000313" key="11">
    <source>
        <dbReference type="EMBL" id="QYZ69019.1"/>
    </source>
</evidence>
<dbReference type="Gene3D" id="3.90.550.10">
    <property type="entry name" value="Spore Coat Polysaccharide Biosynthesis Protein SpsA, Chain A"/>
    <property type="match status" value="1"/>
</dbReference>
<dbReference type="RefSeq" id="WP_220661239.1">
    <property type="nucleotide sequence ID" value="NZ_CP069370.1"/>
</dbReference>
<dbReference type="InterPro" id="IPR029044">
    <property type="entry name" value="Nucleotide-diphossugar_trans"/>
</dbReference>
<dbReference type="CDD" id="cd02538">
    <property type="entry name" value="G1P_TT_short"/>
    <property type="match status" value="1"/>
</dbReference>
<comment type="catalytic activity">
    <reaction evidence="8 9">
        <text>dTTP + alpha-D-glucose 1-phosphate + H(+) = dTDP-alpha-D-glucose + diphosphate</text>
        <dbReference type="Rhea" id="RHEA:15225"/>
        <dbReference type="ChEBI" id="CHEBI:15378"/>
        <dbReference type="ChEBI" id="CHEBI:33019"/>
        <dbReference type="ChEBI" id="CHEBI:37568"/>
        <dbReference type="ChEBI" id="CHEBI:57477"/>
        <dbReference type="ChEBI" id="CHEBI:58601"/>
        <dbReference type="EC" id="2.7.7.24"/>
    </reaction>
</comment>
<evidence type="ECO:0000256" key="7">
    <source>
        <dbReference type="ARBA" id="ARBA00022842"/>
    </source>
</evidence>
<dbReference type="Proteomes" id="UP000826300">
    <property type="component" value="Chromosome"/>
</dbReference>
<evidence type="ECO:0000256" key="2">
    <source>
        <dbReference type="ARBA" id="ARBA00010480"/>
    </source>
</evidence>
<evidence type="ECO:0000256" key="5">
    <source>
        <dbReference type="ARBA" id="ARBA00022695"/>
    </source>
</evidence>
<keyword evidence="7 9" id="KW-0460">Magnesium</keyword>
<comment type="function">
    <text evidence="9">Catalyzes the formation of dTDP-glucose, from dTTP and glucose 1-phosphate, as well as its pyrophosphorolysis.</text>
</comment>
<evidence type="ECO:0000256" key="3">
    <source>
        <dbReference type="ARBA" id="ARBA00012461"/>
    </source>
</evidence>
<proteinExistence type="inferred from homology"/>
<dbReference type="GO" id="GO:0046872">
    <property type="term" value="F:metal ion binding"/>
    <property type="evidence" value="ECO:0007669"/>
    <property type="project" value="UniProtKB-KW"/>
</dbReference>
<dbReference type="GO" id="GO:0008879">
    <property type="term" value="F:glucose-1-phosphate thymidylyltransferase activity"/>
    <property type="evidence" value="ECO:0007669"/>
    <property type="project" value="UniProtKB-EC"/>
</dbReference>
<keyword evidence="12" id="KW-1185">Reference proteome</keyword>
<dbReference type="InterPro" id="IPR005835">
    <property type="entry name" value="NTP_transferase_dom"/>
</dbReference>
<keyword evidence="5 9" id="KW-0548">Nucleotidyltransferase</keyword>
<evidence type="ECO:0000256" key="8">
    <source>
        <dbReference type="ARBA" id="ARBA00049336"/>
    </source>
</evidence>
<dbReference type="EMBL" id="CP069370">
    <property type="protein sequence ID" value="QYZ69019.1"/>
    <property type="molecule type" value="Genomic_DNA"/>
</dbReference>
<evidence type="ECO:0000256" key="4">
    <source>
        <dbReference type="ARBA" id="ARBA00022679"/>
    </source>
</evidence>
<evidence type="ECO:0000256" key="9">
    <source>
        <dbReference type="RuleBase" id="RU003706"/>
    </source>
</evidence>
<organism evidence="11 12">
    <name type="scientific">Neotabrizicola shimadae</name>
    <dbReference type="NCBI Taxonomy" id="2807096"/>
    <lineage>
        <taxon>Bacteria</taxon>
        <taxon>Pseudomonadati</taxon>
        <taxon>Pseudomonadota</taxon>
        <taxon>Alphaproteobacteria</taxon>
        <taxon>Rhodobacterales</taxon>
        <taxon>Paracoccaceae</taxon>
        <taxon>Neotabrizicola</taxon>
    </lineage>
</organism>
<dbReference type="FunFam" id="3.90.550.10:FF:000023">
    <property type="entry name" value="Glucose-1-phosphate thymidylyltransferase"/>
    <property type="match status" value="1"/>
</dbReference>
<protein>
    <recommendedName>
        <fullName evidence="3 9">Glucose-1-phosphate thymidylyltransferase</fullName>
        <ecNumber evidence="3 9">2.7.7.24</ecNumber>
    </recommendedName>
</protein>
<dbReference type="EC" id="2.7.7.24" evidence="3 9"/>
<feature type="domain" description="Nucleotidyl transferase" evidence="10">
    <location>
        <begin position="6"/>
        <end position="241"/>
    </location>
</feature>
<dbReference type="PANTHER" id="PTHR43532">
    <property type="entry name" value="GLUCOSE-1-PHOSPHATE THYMIDYLYLTRANSFERASE"/>
    <property type="match status" value="1"/>
</dbReference>
<evidence type="ECO:0000256" key="6">
    <source>
        <dbReference type="ARBA" id="ARBA00022723"/>
    </source>
</evidence>
<comment type="cofactor">
    <cofactor evidence="1">
        <name>Mg(2+)</name>
        <dbReference type="ChEBI" id="CHEBI:18420"/>
    </cofactor>
</comment>
<dbReference type="InterPro" id="IPR005907">
    <property type="entry name" value="G1P_thy_trans_s"/>
</dbReference>
<dbReference type="SUPFAM" id="SSF53448">
    <property type="entry name" value="Nucleotide-diphospho-sugar transferases"/>
    <property type="match status" value="1"/>
</dbReference>
<keyword evidence="6 9" id="KW-0479">Metal-binding</keyword>
<evidence type="ECO:0000259" key="10">
    <source>
        <dbReference type="Pfam" id="PF00483"/>
    </source>
</evidence>
<accession>A0A8G0ZRC4</accession>